<sequence length="129" mass="13599">MNYDCERPTSRVIRPPGGGSSNIFGVPEQAPQVPSAKSTVNPNYQSSVFNDGPQQTSPTKTSVRRDPITGEEIGNNEKKETSNVGDQPASTVVENGKDQNGEPRLGAARNATGIRCAQPPGGRSTVTFG</sequence>
<evidence type="ECO:0000256" key="10">
    <source>
        <dbReference type="SAM" id="MobiDB-lite"/>
    </source>
</evidence>
<evidence type="ECO:0000313" key="11">
    <source>
        <dbReference type="EMBL" id="CAB3257823.1"/>
    </source>
</evidence>
<name>A0A6F9DET9_9ASCI</name>
<protein>
    <recommendedName>
        <fullName evidence="6">Microtubule-associated protein Jupiter</fullName>
    </recommendedName>
</protein>
<dbReference type="EMBL" id="LR786105">
    <property type="protein sequence ID" value="CAB3257823.1"/>
    <property type="molecule type" value="mRNA"/>
</dbReference>
<keyword evidence="9" id="KW-0539">Nucleus</keyword>
<dbReference type="GO" id="GO:0005737">
    <property type="term" value="C:cytoplasm"/>
    <property type="evidence" value="ECO:0007669"/>
    <property type="project" value="UniProtKB-SubCell"/>
</dbReference>
<keyword evidence="8" id="KW-0597">Phosphoprotein</keyword>
<evidence type="ECO:0000256" key="9">
    <source>
        <dbReference type="ARBA" id="ARBA00023242"/>
    </source>
</evidence>
<comment type="subcellular location">
    <subcellularLocation>
        <location evidence="3">Cytoplasm</location>
    </subcellularLocation>
    <subcellularLocation>
        <location evidence="2">Nucleus</location>
    </subcellularLocation>
</comment>
<accession>A0A6F9DET9</accession>
<reference evidence="11" key="1">
    <citation type="submission" date="2020-04" db="EMBL/GenBank/DDBJ databases">
        <authorList>
            <person name="Neveu A P."/>
        </authorList>
    </citation>
    <scope>NUCLEOTIDE SEQUENCE</scope>
    <source>
        <tissue evidence="11">Whole embryo</tissue>
    </source>
</reference>
<comment type="similarity">
    <text evidence="5">Belongs to the JUPITER family.</text>
</comment>
<dbReference type="GO" id="GO:0005634">
    <property type="term" value="C:nucleus"/>
    <property type="evidence" value="ECO:0007669"/>
    <property type="project" value="UniProtKB-SubCell"/>
</dbReference>
<feature type="compositionally biased region" description="Polar residues" evidence="10">
    <location>
        <begin position="82"/>
        <end position="93"/>
    </location>
</feature>
<evidence type="ECO:0000256" key="8">
    <source>
        <dbReference type="ARBA" id="ARBA00022553"/>
    </source>
</evidence>
<dbReference type="AlphaFoldDB" id="A0A6F9DET9"/>
<evidence type="ECO:0000256" key="6">
    <source>
        <dbReference type="ARBA" id="ARBA00021471"/>
    </source>
</evidence>
<dbReference type="PANTHER" id="PTHR34930">
    <property type="entry name" value="GEO05313P1"/>
    <property type="match status" value="1"/>
</dbReference>
<evidence type="ECO:0000256" key="4">
    <source>
        <dbReference type="ARBA" id="ARBA00005344"/>
    </source>
</evidence>
<dbReference type="PANTHER" id="PTHR34930:SF2">
    <property type="entry name" value="MICROTUBULE-ASSOCIATED PROTEIN JUPITER"/>
    <property type="match status" value="1"/>
</dbReference>
<feature type="compositionally biased region" description="Polar residues" evidence="10">
    <location>
        <begin position="35"/>
        <end position="61"/>
    </location>
</feature>
<comment type="function">
    <text evidence="1">Binds to all microtubule populations.</text>
</comment>
<evidence type="ECO:0000256" key="3">
    <source>
        <dbReference type="ARBA" id="ARBA00004496"/>
    </source>
</evidence>
<dbReference type="InterPro" id="IPR033335">
    <property type="entry name" value="JUPITER"/>
</dbReference>
<evidence type="ECO:0000256" key="1">
    <source>
        <dbReference type="ARBA" id="ARBA00003805"/>
    </source>
</evidence>
<evidence type="ECO:0000256" key="7">
    <source>
        <dbReference type="ARBA" id="ARBA00022490"/>
    </source>
</evidence>
<comment type="similarity">
    <text evidence="4">Belongs to the MAP Jupiter family.</text>
</comment>
<gene>
    <name evidence="11" type="primary">Jpt2</name>
</gene>
<proteinExistence type="evidence at transcript level"/>
<organism evidence="11">
    <name type="scientific">Phallusia mammillata</name>
    <dbReference type="NCBI Taxonomy" id="59560"/>
    <lineage>
        <taxon>Eukaryota</taxon>
        <taxon>Metazoa</taxon>
        <taxon>Chordata</taxon>
        <taxon>Tunicata</taxon>
        <taxon>Ascidiacea</taxon>
        <taxon>Phlebobranchia</taxon>
        <taxon>Ascidiidae</taxon>
        <taxon>Phallusia</taxon>
    </lineage>
</organism>
<keyword evidence="7" id="KW-0963">Cytoplasm</keyword>
<evidence type="ECO:0000256" key="5">
    <source>
        <dbReference type="ARBA" id="ARBA00008329"/>
    </source>
</evidence>
<evidence type="ECO:0000256" key="2">
    <source>
        <dbReference type="ARBA" id="ARBA00004123"/>
    </source>
</evidence>
<feature type="region of interest" description="Disordered" evidence="10">
    <location>
        <begin position="1"/>
        <end position="129"/>
    </location>
</feature>